<feature type="compositionally biased region" description="Gly residues" evidence="1">
    <location>
        <begin position="28"/>
        <end position="39"/>
    </location>
</feature>
<gene>
    <name evidence="2" type="ORF">R1sor_003038</name>
</gene>
<feature type="region of interest" description="Disordered" evidence="1">
    <location>
        <begin position="18"/>
        <end position="48"/>
    </location>
</feature>
<evidence type="ECO:0000313" key="3">
    <source>
        <dbReference type="Proteomes" id="UP001633002"/>
    </source>
</evidence>
<evidence type="ECO:0000313" key="2">
    <source>
        <dbReference type="EMBL" id="KAL3685016.1"/>
    </source>
</evidence>
<dbReference type="AlphaFoldDB" id="A0ABD3H4L9"/>
<evidence type="ECO:0000256" key="1">
    <source>
        <dbReference type="SAM" id="MobiDB-lite"/>
    </source>
</evidence>
<feature type="region of interest" description="Disordered" evidence="1">
    <location>
        <begin position="263"/>
        <end position="321"/>
    </location>
</feature>
<organism evidence="2 3">
    <name type="scientific">Riccia sorocarpa</name>
    <dbReference type="NCBI Taxonomy" id="122646"/>
    <lineage>
        <taxon>Eukaryota</taxon>
        <taxon>Viridiplantae</taxon>
        <taxon>Streptophyta</taxon>
        <taxon>Embryophyta</taxon>
        <taxon>Marchantiophyta</taxon>
        <taxon>Marchantiopsida</taxon>
        <taxon>Marchantiidae</taxon>
        <taxon>Marchantiales</taxon>
        <taxon>Ricciaceae</taxon>
        <taxon>Riccia</taxon>
    </lineage>
</organism>
<name>A0ABD3H4L9_9MARC</name>
<accession>A0ABD3H4L9</accession>
<comment type="caution">
    <text evidence="2">The sequence shown here is derived from an EMBL/GenBank/DDBJ whole genome shotgun (WGS) entry which is preliminary data.</text>
</comment>
<reference evidence="2 3" key="1">
    <citation type="submission" date="2024-09" db="EMBL/GenBank/DDBJ databases">
        <title>Chromosome-scale assembly of Riccia sorocarpa.</title>
        <authorList>
            <person name="Paukszto L."/>
        </authorList>
    </citation>
    <scope>NUCLEOTIDE SEQUENCE [LARGE SCALE GENOMIC DNA]</scope>
    <source>
        <strain evidence="2">LP-2024</strain>
        <tissue evidence="2">Aerial parts of the thallus</tissue>
    </source>
</reference>
<dbReference type="EMBL" id="JBJQOH010000006">
    <property type="protein sequence ID" value="KAL3685016.1"/>
    <property type="molecule type" value="Genomic_DNA"/>
</dbReference>
<protein>
    <submittedName>
        <fullName evidence="2">Uncharacterized protein</fullName>
    </submittedName>
</protein>
<sequence length="321" mass="34599">MHSSLYFGAPFTLDSPRPSTFAPATVGRGSGPSGEGPSGEGSSRPTLGPLDVSHMFEVGADVVAFTRTHMQEWMERGLEQFVLSTAWGVLDQYGYSEGDSMRVLGSMTCEICRLYLMDDITWADVPENQRLAIATRLAAKYGPVSVQHQNAERHVEIRREKNVMVTNPFEHQGFAGFRARFKKTFGIYPLPKHTAFGRAHGMKRVFEFMENGRDIPDFEVGGPSIAEAGGDDLVDDDFAAEAGGDGAADDDFAAAAATGVAAASGTGDGVDDDALTDPSEGLSGAELEENEHGLTPQHEQHAEDRGDDEDDTVYTANFPWG</sequence>
<keyword evidence="3" id="KW-1185">Reference proteome</keyword>
<proteinExistence type="predicted"/>
<dbReference type="Proteomes" id="UP001633002">
    <property type="component" value="Unassembled WGS sequence"/>
</dbReference>